<organism evidence="3 4">
    <name type="scientific">Bizionia echini</name>
    <dbReference type="NCBI Taxonomy" id="649333"/>
    <lineage>
        <taxon>Bacteria</taxon>
        <taxon>Pseudomonadati</taxon>
        <taxon>Bacteroidota</taxon>
        <taxon>Flavobacteriia</taxon>
        <taxon>Flavobacteriales</taxon>
        <taxon>Flavobacteriaceae</taxon>
        <taxon>Bizionia</taxon>
    </lineage>
</organism>
<reference evidence="4" key="1">
    <citation type="submission" date="2016-10" db="EMBL/GenBank/DDBJ databases">
        <authorList>
            <person name="Varghese N."/>
            <person name="Submissions S."/>
        </authorList>
    </citation>
    <scope>NUCLEOTIDE SEQUENCE [LARGE SCALE GENOMIC DNA]</scope>
    <source>
        <strain evidence="4">DSM 23925</strain>
    </source>
</reference>
<proteinExistence type="predicted"/>
<keyword evidence="1" id="KW-0732">Signal</keyword>
<dbReference type="RefSeq" id="WP_092206146.1">
    <property type="nucleotide sequence ID" value="NZ_FOVN01000001.1"/>
</dbReference>
<evidence type="ECO:0000256" key="1">
    <source>
        <dbReference type="SAM" id="SignalP"/>
    </source>
</evidence>
<dbReference type="Proteomes" id="UP000198705">
    <property type="component" value="Unassembled WGS sequence"/>
</dbReference>
<keyword evidence="4" id="KW-1185">Reference proteome</keyword>
<feature type="signal peptide" evidence="1">
    <location>
        <begin position="1"/>
        <end position="18"/>
    </location>
</feature>
<name>A0A1I4Z7S8_9FLAO</name>
<accession>A0A1I4Z7S8</accession>
<evidence type="ECO:0000259" key="2">
    <source>
        <dbReference type="Pfam" id="PF09832"/>
    </source>
</evidence>
<dbReference type="AlphaFoldDB" id="A0A1I4Z7S8"/>
<evidence type="ECO:0000313" key="3">
    <source>
        <dbReference type="EMBL" id="SFN46342.1"/>
    </source>
</evidence>
<sequence>MKTLFLALALFLTVSISAQETTEFKKQTVEFIGLTGATSAFDDAISQIGAMVPEANKAAFKKEANGTLDKLYEQLADIYMEEFTQDEIQELVAFYKTDLGKKLASKQSLLTQKGMILGQSWGMEVGQIAQKYTN</sequence>
<evidence type="ECO:0000313" key="4">
    <source>
        <dbReference type="Proteomes" id="UP000198705"/>
    </source>
</evidence>
<dbReference type="OrthoDB" id="1143459at2"/>
<dbReference type="STRING" id="649333.SAMN04487989_101597"/>
<dbReference type="Pfam" id="PF09832">
    <property type="entry name" value="DUF2059"/>
    <property type="match status" value="1"/>
</dbReference>
<dbReference type="InterPro" id="IPR018637">
    <property type="entry name" value="DUF2059"/>
</dbReference>
<feature type="domain" description="DUF2059" evidence="2">
    <location>
        <begin position="69"/>
        <end position="126"/>
    </location>
</feature>
<dbReference type="EMBL" id="FOVN01000001">
    <property type="protein sequence ID" value="SFN46342.1"/>
    <property type="molecule type" value="Genomic_DNA"/>
</dbReference>
<gene>
    <name evidence="3" type="ORF">SAMN04487989_101597</name>
</gene>
<protein>
    <recommendedName>
        <fullName evidence="2">DUF2059 domain-containing protein</fullName>
    </recommendedName>
</protein>
<feature type="chain" id="PRO_5011768030" description="DUF2059 domain-containing protein" evidence="1">
    <location>
        <begin position="19"/>
        <end position="134"/>
    </location>
</feature>